<dbReference type="OrthoDB" id="5855668at2759"/>
<keyword evidence="3 5" id="KW-0863">Zinc-finger</keyword>
<dbReference type="PANTHER" id="PTHR10044">
    <property type="entry name" value="INHIBITOR OF APOPTOSIS"/>
    <property type="match status" value="1"/>
</dbReference>
<dbReference type="RefSeq" id="XP_048269623.1">
    <property type="nucleotide sequence ID" value="XM_048413666.1"/>
</dbReference>
<dbReference type="Proteomes" id="UP000835206">
    <property type="component" value="Chromosome 1"/>
</dbReference>
<evidence type="ECO:0000256" key="1">
    <source>
        <dbReference type="ARBA" id="ARBA00006672"/>
    </source>
</evidence>
<dbReference type="InterPro" id="IPR001370">
    <property type="entry name" value="BIR_rpt"/>
</dbReference>
<dbReference type="InterPro" id="IPR011029">
    <property type="entry name" value="DEATH-like_dom_sf"/>
</dbReference>
<sequence>MSSAHSISSNDATSSINSISADDSAAAVPSTSAARPVHLISPRLSTSSMIPLIAAPPTSSMLPVFSDHSSSPMLPMFPDHSSSPMLPMFPDHSSSPMLPMIPEPWMSPMQPIIPEPWVSPMQPIILEPRMSPMPQLRITRRNRNISCPYGLKYQKSFDFNDHRFLRHSRTPSAYEFSRLGLRGVNKPEKLEYASYKSRLNTFATWPTNLRQTSEELADAGFYYMGIMDFTVCYHCGLGIGNWKPEENPWEQHAISSPRCYYLLTVRGFKYPNNVTGQELYESFTEAPTQIANGNPERSNSENDTNEMTLVQKIAAAKEKNRTLKNARLCKVCTERKATVVFLPCGHVATCDYCSPALTKCIICRGELKATSSAIFL</sequence>
<evidence type="ECO:0000313" key="8">
    <source>
        <dbReference type="RefSeq" id="XP_048269623.1"/>
    </source>
</evidence>
<dbReference type="GO" id="GO:0031398">
    <property type="term" value="P:positive regulation of protein ubiquitination"/>
    <property type="evidence" value="ECO:0007669"/>
    <property type="project" value="TreeGrafter"/>
</dbReference>
<dbReference type="FunFam" id="1.10.1170.10:FF:000002">
    <property type="entry name" value="Baculoviral IAP repeat containing 7"/>
    <property type="match status" value="1"/>
</dbReference>
<dbReference type="GO" id="GO:0008270">
    <property type="term" value="F:zinc ion binding"/>
    <property type="evidence" value="ECO:0007669"/>
    <property type="project" value="UniProtKB-KW"/>
</dbReference>
<dbReference type="PROSITE" id="PS50143">
    <property type="entry name" value="BIR_REPEAT_2"/>
    <property type="match status" value="1"/>
</dbReference>
<dbReference type="KEGG" id="bter:110120262"/>
<dbReference type="SMART" id="SM00238">
    <property type="entry name" value="BIR"/>
    <property type="match status" value="1"/>
</dbReference>
<proteinExistence type="inferred from homology"/>
<dbReference type="GO" id="GO:0005634">
    <property type="term" value="C:nucleus"/>
    <property type="evidence" value="ECO:0007669"/>
    <property type="project" value="TreeGrafter"/>
</dbReference>
<protein>
    <submittedName>
        <fullName evidence="8">E3 ubiquitin-protein ligase XIAP-like</fullName>
    </submittedName>
</protein>
<dbReference type="CDD" id="cd16510">
    <property type="entry name" value="RING-HC_IAPs"/>
    <property type="match status" value="1"/>
</dbReference>
<accession>A0A9C6SIH8</accession>
<evidence type="ECO:0000256" key="4">
    <source>
        <dbReference type="ARBA" id="ARBA00022833"/>
    </source>
</evidence>
<dbReference type="CDD" id="cd00022">
    <property type="entry name" value="BIR"/>
    <property type="match status" value="1"/>
</dbReference>
<dbReference type="Pfam" id="PF00653">
    <property type="entry name" value="BIR"/>
    <property type="match status" value="1"/>
</dbReference>
<dbReference type="PROSITE" id="PS50089">
    <property type="entry name" value="ZF_RING_2"/>
    <property type="match status" value="1"/>
</dbReference>
<dbReference type="GO" id="GO:0061630">
    <property type="term" value="F:ubiquitin protein ligase activity"/>
    <property type="evidence" value="ECO:0007669"/>
    <property type="project" value="TreeGrafter"/>
</dbReference>
<evidence type="ECO:0000259" key="6">
    <source>
        <dbReference type="PROSITE" id="PS50089"/>
    </source>
</evidence>
<dbReference type="GO" id="GO:0043027">
    <property type="term" value="F:cysteine-type endopeptidase inhibitor activity involved in apoptotic process"/>
    <property type="evidence" value="ECO:0007669"/>
    <property type="project" value="TreeGrafter"/>
</dbReference>
<dbReference type="PANTHER" id="PTHR10044:SF174">
    <property type="entry name" value="DEATH-ASSOCIATED INHIBITOR OF APOPTOSIS 1"/>
    <property type="match status" value="1"/>
</dbReference>
<dbReference type="GeneID" id="110120262"/>
<dbReference type="Gene3D" id="1.10.1170.10">
    <property type="entry name" value="Inhibitor Of Apoptosis Protein (2mihbC-IAP-1), Chain A"/>
    <property type="match status" value="2"/>
</dbReference>
<keyword evidence="2" id="KW-0479">Metal-binding</keyword>
<evidence type="ECO:0000256" key="3">
    <source>
        <dbReference type="ARBA" id="ARBA00022771"/>
    </source>
</evidence>
<evidence type="ECO:0000313" key="7">
    <source>
        <dbReference type="Proteomes" id="UP000835206"/>
    </source>
</evidence>
<keyword evidence="4" id="KW-0862">Zinc</keyword>
<evidence type="ECO:0000256" key="5">
    <source>
        <dbReference type="PROSITE-ProRule" id="PRU00175"/>
    </source>
</evidence>
<dbReference type="GO" id="GO:0051726">
    <property type="term" value="P:regulation of cell cycle"/>
    <property type="evidence" value="ECO:0007669"/>
    <property type="project" value="TreeGrafter"/>
</dbReference>
<name>A0A9C6SIH8_BOMTE</name>
<gene>
    <name evidence="8" type="primary">LOC110120262</name>
</gene>
<dbReference type="InterPro" id="IPR001841">
    <property type="entry name" value="Znf_RING"/>
</dbReference>
<dbReference type="AlphaFoldDB" id="A0A9C6SIH8"/>
<dbReference type="InterPro" id="IPR050784">
    <property type="entry name" value="IAP"/>
</dbReference>
<organism evidence="7 8">
    <name type="scientific">Bombus terrestris</name>
    <name type="common">Buff-tailed bumblebee</name>
    <name type="synonym">Apis terrestris</name>
    <dbReference type="NCBI Taxonomy" id="30195"/>
    <lineage>
        <taxon>Eukaryota</taxon>
        <taxon>Metazoa</taxon>
        <taxon>Ecdysozoa</taxon>
        <taxon>Arthropoda</taxon>
        <taxon>Hexapoda</taxon>
        <taxon>Insecta</taxon>
        <taxon>Pterygota</taxon>
        <taxon>Neoptera</taxon>
        <taxon>Endopterygota</taxon>
        <taxon>Hymenoptera</taxon>
        <taxon>Apocrita</taxon>
        <taxon>Aculeata</taxon>
        <taxon>Apoidea</taxon>
        <taxon>Anthophila</taxon>
        <taxon>Apidae</taxon>
        <taxon>Bombus</taxon>
        <taxon>Bombus</taxon>
    </lineage>
</organism>
<dbReference type="Pfam" id="PF13920">
    <property type="entry name" value="zf-C3HC4_3"/>
    <property type="match status" value="1"/>
</dbReference>
<dbReference type="PROSITE" id="PS01282">
    <property type="entry name" value="BIR_REPEAT_1"/>
    <property type="match status" value="1"/>
</dbReference>
<dbReference type="SUPFAM" id="SSF57924">
    <property type="entry name" value="Inhibitor of apoptosis (IAP) repeat"/>
    <property type="match status" value="1"/>
</dbReference>
<keyword evidence="7" id="KW-1185">Reference proteome</keyword>
<feature type="domain" description="RING-type" evidence="6">
    <location>
        <begin position="329"/>
        <end position="364"/>
    </location>
</feature>
<dbReference type="Gene3D" id="1.10.533.10">
    <property type="entry name" value="Death Domain, Fas"/>
    <property type="match status" value="1"/>
</dbReference>
<dbReference type="GO" id="GO:0005737">
    <property type="term" value="C:cytoplasm"/>
    <property type="evidence" value="ECO:0007669"/>
    <property type="project" value="TreeGrafter"/>
</dbReference>
<evidence type="ECO:0000256" key="2">
    <source>
        <dbReference type="ARBA" id="ARBA00022723"/>
    </source>
</evidence>
<dbReference type="GO" id="GO:0043066">
    <property type="term" value="P:negative regulation of apoptotic process"/>
    <property type="evidence" value="ECO:0007669"/>
    <property type="project" value="TreeGrafter"/>
</dbReference>
<comment type="similarity">
    <text evidence="1">Belongs to the IAP family.</text>
</comment>
<reference evidence="8" key="1">
    <citation type="submission" date="2025-08" db="UniProtKB">
        <authorList>
            <consortium name="RefSeq"/>
        </authorList>
    </citation>
    <scope>IDENTIFICATION</scope>
</reference>